<gene>
    <name evidence="2" type="ORF">CLAFUR5_08923</name>
</gene>
<organism evidence="2 3">
    <name type="scientific">Passalora fulva</name>
    <name type="common">Tomato leaf mold</name>
    <name type="synonym">Cladosporium fulvum</name>
    <dbReference type="NCBI Taxonomy" id="5499"/>
    <lineage>
        <taxon>Eukaryota</taxon>
        <taxon>Fungi</taxon>
        <taxon>Dikarya</taxon>
        <taxon>Ascomycota</taxon>
        <taxon>Pezizomycotina</taxon>
        <taxon>Dothideomycetes</taxon>
        <taxon>Dothideomycetidae</taxon>
        <taxon>Mycosphaerellales</taxon>
        <taxon>Mycosphaerellaceae</taxon>
        <taxon>Fulvia</taxon>
    </lineage>
</organism>
<proteinExistence type="predicted"/>
<name>A0A9Q8PG16_PASFU</name>
<reference evidence="2" key="1">
    <citation type="submission" date="2021-12" db="EMBL/GenBank/DDBJ databases">
        <authorList>
            <person name="Zaccaron A."/>
            <person name="Stergiopoulos I."/>
        </authorList>
    </citation>
    <scope>NUCLEOTIDE SEQUENCE</scope>
    <source>
        <strain evidence="2">Race5_Kim</strain>
    </source>
</reference>
<sequence>MAQDHIRTACFNARLLLSRTISQSTQSFNHSTIELTTFNHLSILSTTIIMLPFSIGSLRKLPQGGQSSSGSGGRQQDSFYYSSGSQQDPSGISWAGSGNNQPYEKDNYGFGRYGEV</sequence>
<evidence type="ECO:0000256" key="1">
    <source>
        <dbReference type="SAM" id="MobiDB-lite"/>
    </source>
</evidence>
<accession>A0A9Q8PG16</accession>
<evidence type="ECO:0000313" key="3">
    <source>
        <dbReference type="Proteomes" id="UP000756132"/>
    </source>
</evidence>
<dbReference type="EMBL" id="CP090171">
    <property type="protein sequence ID" value="UJO21742.1"/>
    <property type="molecule type" value="Genomic_DNA"/>
</dbReference>
<dbReference type="Proteomes" id="UP000756132">
    <property type="component" value="Chromosome 9"/>
</dbReference>
<dbReference type="RefSeq" id="XP_047766108.1">
    <property type="nucleotide sequence ID" value="XM_047908071.1"/>
</dbReference>
<feature type="region of interest" description="Disordered" evidence="1">
    <location>
        <begin position="61"/>
        <end position="116"/>
    </location>
</feature>
<dbReference type="GeneID" id="71988801"/>
<reference evidence="2" key="2">
    <citation type="journal article" date="2022" name="Microb. Genom.">
        <title>A chromosome-scale genome assembly of the tomato pathogen Cladosporium fulvum reveals a compartmentalized genome architecture and the presence of a dispensable chromosome.</title>
        <authorList>
            <person name="Zaccaron A.Z."/>
            <person name="Chen L.H."/>
            <person name="Samaras A."/>
            <person name="Stergiopoulos I."/>
        </authorList>
    </citation>
    <scope>NUCLEOTIDE SEQUENCE</scope>
    <source>
        <strain evidence="2">Race5_Kim</strain>
    </source>
</reference>
<evidence type="ECO:0000313" key="2">
    <source>
        <dbReference type="EMBL" id="UJO21742.1"/>
    </source>
</evidence>
<dbReference type="KEGG" id="ffu:CLAFUR5_08923"/>
<feature type="compositionally biased region" description="Polar residues" evidence="1">
    <location>
        <begin position="79"/>
        <end position="102"/>
    </location>
</feature>
<feature type="compositionally biased region" description="Low complexity" evidence="1">
    <location>
        <begin position="63"/>
        <end position="78"/>
    </location>
</feature>
<keyword evidence="3" id="KW-1185">Reference proteome</keyword>
<dbReference type="AlphaFoldDB" id="A0A9Q8PG16"/>
<protein>
    <submittedName>
        <fullName evidence="2">Uncharacterized protein</fullName>
    </submittedName>
</protein>